<evidence type="ECO:0000256" key="1">
    <source>
        <dbReference type="ARBA" id="ARBA00001917"/>
    </source>
</evidence>
<evidence type="ECO:0000256" key="3">
    <source>
        <dbReference type="ARBA" id="ARBA00022630"/>
    </source>
</evidence>
<evidence type="ECO:0000256" key="5">
    <source>
        <dbReference type="ARBA" id="ARBA00023002"/>
    </source>
</evidence>
<comment type="cofactor">
    <cofactor evidence="1">
        <name>FMN</name>
        <dbReference type="ChEBI" id="CHEBI:58210"/>
    </cofactor>
</comment>
<proteinExistence type="inferred from homology"/>
<dbReference type="RefSeq" id="WP_087198557.1">
    <property type="nucleotide sequence ID" value="NZ_DBEYRC010000171.1"/>
</dbReference>
<dbReference type="SUPFAM" id="SSF55469">
    <property type="entry name" value="FMN-dependent nitroreductase-like"/>
    <property type="match status" value="1"/>
</dbReference>
<accession>A0A2K2U238</accession>
<dbReference type="PANTHER" id="PTHR43673">
    <property type="entry name" value="NAD(P)H NITROREDUCTASE YDGI-RELATED"/>
    <property type="match status" value="1"/>
</dbReference>
<keyword evidence="8" id="KW-1185">Reference proteome</keyword>
<sequence>MIEAIAKRASVRKFTDEPVTEDEVRTMLRAGMAAPSGGNQQPWEFYVVRDRATLERLAEVTPYAKPAASAPCVIVPCMRTEGLRFPELAVQDVSAAVENILLEAVELGLGAVWMGIAPHPEDMAAVSAIVDAPADLEPFALIACGHPTAEPAPKGADRYDESRVHWLS</sequence>
<comment type="caution">
    <text evidence="7">The sequence shown here is derived from an EMBL/GenBank/DDBJ whole genome shotgun (WGS) entry which is preliminary data.</text>
</comment>
<comment type="similarity">
    <text evidence="2">Belongs to the nitroreductase family.</text>
</comment>
<dbReference type="AlphaFoldDB" id="A0A2K2U238"/>
<dbReference type="CDD" id="cd02150">
    <property type="entry name" value="nitroreductase"/>
    <property type="match status" value="1"/>
</dbReference>
<gene>
    <name evidence="7" type="ORF">C2L80_12205</name>
</gene>
<keyword evidence="4" id="KW-0288">FMN</keyword>
<evidence type="ECO:0000256" key="4">
    <source>
        <dbReference type="ARBA" id="ARBA00022643"/>
    </source>
</evidence>
<dbReference type="EMBL" id="PPEL01000105">
    <property type="protein sequence ID" value="PNV64383.1"/>
    <property type="molecule type" value="Genomic_DNA"/>
</dbReference>
<name>A0A2K2U238_9ACTN</name>
<dbReference type="InterPro" id="IPR029479">
    <property type="entry name" value="Nitroreductase"/>
</dbReference>
<feature type="domain" description="Nitroreductase" evidence="6">
    <location>
        <begin position="5"/>
        <end position="60"/>
    </location>
</feature>
<keyword evidence="3" id="KW-0285">Flavoprotein</keyword>
<evidence type="ECO:0000259" key="6">
    <source>
        <dbReference type="Pfam" id="PF00881"/>
    </source>
</evidence>
<organism evidence="7 8">
    <name type="scientific">Rubneribacter badeniensis</name>
    <dbReference type="NCBI Taxonomy" id="2070688"/>
    <lineage>
        <taxon>Bacteria</taxon>
        <taxon>Bacillati</taxon>
        <taxon>Actinomycetota</taxon>
        <taxon>Coriobacteriia</taxon>
        <taxon>Eggerthellales</taxon>
        <taxon>Eggerthellaceae</taxon>
        <taxon>Rubneribacter</taxon>
    </lineage>
</organism>
<evidence type="ECO:0000256" key="2">
    <source>
        <dbReference type="ARBA" id="ARBA00007118"/>
    </source>
</evidence>
<dbReference type="Pfam" id="PF00881">
    <property type="entry name" value="Nitroreductase"/>
    <property type="match status" value="2"/>
</dbReference>
<dbReference type="Proteomes" id="UP000236488">
    <property type="component" value="Unassembled WGS sequence"/>
</dbReference>
<evidence type="ECO:0000313" key="8">
    <source>
        <dbReference type="Proteomes" id="UP000236488"/>
    </source>
</evidence>
<dbReference type="Gene3D" id="3.40.109.10">
    <property type="entry name" value="NADH Oxidase"/>
    <property type="match status" value="1"/>
</dbReference>
<keyword evidence="5" id="KW-0560">Oxidoreductase</keyword>
<dbReference type="GO" id="GO:0016491">
    <property type="term" value="F:oxidoreductase activity"/>
    <property type="evidence" value="ECO:0007669"/>
    <property type="project" value="UniProtKB-KW"/>
</dbReference>
<feature type="domain" description="Nitroreductase" evidence="6">
    <location>
        <begin position="67"/>
        <end position="146"/>
    </location>
</feature>
<protein>
    <submittedName>
        <fullName evidence="7">Nitroreductase family protein</fullName>
    </submittedName>
</protein>
<dbReference type="PANTHER" id="PTHR43673:SF2">
    <property type="entry name" value="NITROREDUCTASE"/>
    <property type="match status" value="1"/>
</dbReference>
<reference evidence="7 8" key="1">
    <citation type="journal article" date="2018" name="Int. J. Syst. Evol. Microbiol.">
        <title>Rubneribacter badeniensis gen. nov., sp. nov. and Enteroscipio rubneri gen. nov., sp. nov., new members of the Eggerthellaceae isolated from human faeces.</title>
        <authorList>
            <person name="Danylec N."/>
            <person name="Gobl A."/>
            <person name="Stoll D.A."/>
            <person name="Hetzer B."/>
            <person name="Kulling S.E."/>
            <person name="Huch M."/>
        </authorList>
    </citation>
    <scope>NUCLEOTIDE SEQUENCE [LARGE SCALE GENOMIC DNA]</scope>
    <source>
        <strain evidence="7 8">ResAG-85</strain>
    </source>
</reference>
<evidence type="ECO:0000313" key="7">
    <source>
        <dbReference type="EMBL" id="PNV64383.1"/>
    </source>
</evidence>
<dbReference type="InterPro" id="IPR000415">
    <property type="entry name" value="Nitroreductase-like"/>
</dbReference>